<dbReference type="PANTHER" id="PTHR43475">
    <property type="entry name" value="METHYLTHIORIBOSE-1-PHOSPHATE ISOMERASE"/>
    <property type="match status" value="1"/>
</dbReference>
<dbReference type="RefSeq" id="XP_031006603.1">
    <property type="nucleotide sequence ID" value="XM_031148069.1"/>
</dbReference>
<dbReference type="SUPFAM" id="SSF100950">
    <property type="entry name" value="NagB/RpiA/CoA transferase-like"/>
    <property type="match status" value="1"/>
</dbReference>
<evidence type="ECO:0000313" key="4">
    <source>
        <dbReference type="EMBL" id="TVY27815.1"/>
    </source>
</evidence>
<dbReference type="EMBL" id="QGMH01000041">
    <property type="protein sequence ID" value="TVY27815.1"/>
    <property type="molecule type" value="Genomic_DNA"/>
</dbReference>
<dbReference type="Gene3D" id="3.90.79.10">
    <property type="entry name" value="Nucleoside Triphosphate Pyrophosphohydrolase"/>
    <property type="match status" value="1"/>
</dbReference>
<dbReference type="Pfam" id="PF01008">
    <property type="entry name" value="IF-2B"/>
    <property type="match status" value="1"/>
</dbReference>
<feature type="domain" description="Nudix hydrolase" evidence="3">
    <location>
        <begin position="76"/>
        <end position="215"/>
    </location>
</feature>
<comment type="similarity">
    <text evidence="1 2">Belongs to the eIF-2B alpha/beta/delta subunits family.</text>
</comment>
<reference evidence="4 5" key="1">
    <citation type="submission" date="2018-05" db="EMBL/GenBank/DDBJ databases">
        <title>Genome sequencing and assembly of the regulated plant pathogen Lachnellula willkommii and related sister species for the development of diagnostic species identification markers.</title>
        <authorList>
            <person name="Giroux E."/>
            <person name="Bilodeau G."/>
        </authorList>
    </citation>
    <scope>NUCLEOTIDE SEQUENCE [LARGE SCALE GENOMIC DNA]</scope>
    <source>
        <strain evidence="4 5">CBS 185.66</strain>
    </source>
</reference>
<dbReference type="OrthoDB" id="206213at2759"/>
<comment type="caution">
    <text evidence="4">The sequence shown here is derived from an EMBL/GenBank/DDBJ whole genome shotgun (WGS) entry which is preliminary data.</text>
</comment>
<evidence type="ECO:0000256" key="1">
    <source>
        <dbReference type="ARBA" id="ARBA00007251"/>
    </source>
</evidence>
<dbReference type="AlphaFoldDB" id="A0A8H8R4Z0"/>
<dbReference type="InterPro" id="IPR000649">
    <property type="entry name" value="IF-2B-related"/>
</dbReference>
<dbReference type="Proteomes" id="UP000431533">
    <property type="component" value="Unassembled WGS sequence"/>
</dbReference>
<dbReference type="GO" id="GO:0046523">
    <property type="term" value="F:S-methyl-5-thioribose-1-phosphate isomerase activity"/>
    <property type="evidence" value="ECO:0007669"/>
    <property type="project" value="TreeGrafter"/>
</dbReference>
<dbReference type="InterPro" id="IPR042529">
    <property type="entry name" value="IF_2B-like_C"/>
</dbReference>
<dbReference type="GeneID" id="41983293"/>
<protein>
    <submittedName>
        <fullName evidence="4">Ribose 1,5-bisphosphate isomerase</fullName>
    </submittedName>
</protein>
<dbReference type="GO" id="GO:0019509">
    <property type="term" value="P:L-methionine salvage from methylthioadenosine"/>
    <property type="evidence" value="ECO:0007669"/>
    <property type="project" value="TreeGrafter"/>
</dbReference>
<dbReference type="InterPro" id="IPR015797">
    <property type="entry name" value="NUDIX_hydrolase-like_dom_sf"/>
</dbReference>
<evidence type="ECO:0000259" key="3">
    <source>
        <dbReference type="PROSITE" id="PS51462"/>
    </source>
</evidence>
<evidence type="ECO:0000256" key="2">
    <source>
        <dbReference type="RuleBase" id="RU003814"/>
    </source>
</evidence>
<sequence>MLPRLFDHVIFQLFAIRCSFVDDVQTSDHQIIPYASPAFSKTTGISHQCEPRAKIPSQYGISFTATSSCIFVHLHPSRIPIGIHIRSLQAQPTSFYISSRSTDKSPDTSGKWAVCSGSIDPTDPSPEDAAKREILEETTLSDADIFLLRKGKPFNLVDEALKTEWTIHPFAWQLKDGAKPIKFDWEHTEYHFIKPEELDSMDHVPQLEIGLSRILVSPETEKDLAVLHYDHESGAKALALKALELLLKAVQSGDLASPSTCEEFWKELRWRAWHLAKNGRPGMGAAIEAVLFRTLENIRQMYLTSPDAVYGVLLPLFRSGTEAAIKATIEAKKQTLEGLAVQFAELVESRHDNEAVTKIVTLSSSGTITQSLATMVERLALQNLSVKLSVLESRPKFEGVAFVNTFLKTFEEQTGANTNLEVEIVSDASVSTVVADADYLIFGGDKVIPNGDVSNKIGSLSAAIVAKTLNPKCSVVALFETDKITGSGFDAGHLKVEYNDEAEVMDAWPTSAIVALEKNQKLGYHVKVKNAYFEWVPAKYIDHYISEQGLLSRENIEQLGTESEELERRIFGDL</sequence>
<evidence type="ECO:0000313" key="5">
    <source>
        <dbReference type="Proteomes" id="UP000431533"/>
    </source>
</evidence>
<accession>A0A8H8R4Z0</accession>
<keyword evidence="5" id="KW-1185">Reference proteome</keyword>
<organism evidence="4 5">
    <name type="scientific">Lachnellula hyalina</name>
    <dbReference type="NCBI Taxonomy" id="1316788"/>
    <lineage>
        <taxon>Eukaryota</taxon>
        <taxon>Fungi</taxon>
        <taxon>Dikarya</taxon>
        <taxon>Ascomycota</taxon>
        <taxon>Pezizomycotina</taxon>
        <taxon>Leotiomycetes</taxon>
        <taxon>Helotiales</taxon>
        <taxon>Lachnaceae</taxon>
        <taxon>Lachnellula</taxon>
    </lineage>
</organism>
<dbReference type="InterPro" id="IPR000086">
    <property type="entry name" value="NUDIX_hydrolase_dom"/>
</dbReference>
<name>A0A8H8R4Z0_9HELO</name>
<dbReference type="PANTHER" id="PTHR43475:SF3">
    <property type="entry name" value="TRANSLATION INITIATION FACTOR EIF-2B SUBUNIT FAMILY PROTEIN (AFU_ORTHOLOGUE AFUA_2G14290)"/>
    <property type="match status" value="1"/>
</dbReference>
<dbReference type="Gene3D" id="3.40.50.10470">
    <property type="entry name" value="Translation initiation factor eif-2b, domain 2"/>
    <property type="match status" value="1"/>
</dbReference>
<keyword evidence="4" id="KW-0413">Isomerase</keyword>
<dbReference type="SUPFAM" id="SSF55811">
    <property type="entry name" value="Nudix"/>
    <property type="match status" value="1"/>
</dbReference>
<gene>
    <name evidence="4" type="ORF">LHYA1_G003095</name>
</gene>
<dbReference type="Pfam" id="PF00293">
    <property type="entry name" value="NUDIX"/>
    <property type="match status" value="1"/>
</dbReference>
<proteinExistence type="inferred from homology"/>
<dbReference type="InterPro" id="IPR037171">
    <property type="entry name" value="NagB/RpiA_transferase-like"/>
</dbReference>
<dbReference type="PROSITE" id="PS51462">
    <property type="entry name" value="NUDIX"/>
    <property type="match status" value="1"/>
</dbReference>